<sequence length="316" mass="34171">MHTVAVLLLPGFVAFDMTIPGEIFSRVEAPGVGRPYRVSLCAETRRVENEFFRAEIEHGLDCLAQADTIVVPGIIDLDAPVSPKVLTTLRDAAARGARLASICSGAFVLAAAGLLDGRRATTHWLAAAELVRRYPAIEVDPAVLFVDEGDVLTSAGAAAGIDLCLHLVRRDYGAAAAADAARLAVVPLARDGGQAQFIRHDTPMPPPSLQPLLEWIRRQLKAPLTLDAIARHAHTSTRTLSRRFVAETGMPPLQWVLAARVRRAQELLETTDLSIEAVAHEVGFGSATSLREHFRRIAGTSPVQYRKSFASTLRRA</sequence>
<dbReference type="CDD" id="cd03137">
    <property type="entry name" value="GATase1_AraC_1"/>
    <property type="match status" value="1"/>
</dbReference>
<organism evidence="6 8">
    <name type="scientific">Pandoraea pulmonicola</name>
    <dbReference type="NCBI Taxonomy" id="93221"/>
    <lineage>
        <taxon>Bacteria</taxon>
        <taxon>Pseudomonadati</taxon>
        <taxon>Pseudomonadota</taxon>
        <taxon>Betaproteobacteria</taxon>
        <taxon>Burkholderiales</taxon>
        <taxon>Burkholderiaceae</taxon>
        <taxon>Pandoraea</taxon>
    </lineage>
</organism>
<dbReference type="SUPFAM" id="SSF46689">
    <property type="entry name" value="Homeodomain-like"/>
    <property type="match status" value="2"/>
</dbReference>
<dbReference type="PROSITE" id="PS01124">
    <property type="entry name" value="HTH_ARAC_FAMILY_2"/>
    <property type="match status" value="1"/>
</dbReference>
<dbReference type="PANTHER" id="PTHR43130:SF3">
    <property type="entry name" value="HTH-TYPE TRANSCRIPTIONAL REGULATOR RV1931C"/>
    <property type="match status" value="1"/>
</dbReference>
<evidence type="ECO:0000256" key="1">
    <source>
        <dbReference type="ARBA" id="ARBA00023015"/>
    </source>
</evidence>
<evidence type="ECO:0000259" key="4">
    <source>
        <dbReference type="PROSITE" id="PS01124"/>
    </source>
</evidence>
<evidence type="ECO:0000313" key="5">
    <source>
        <dbReference type="EMBL" id="AJC23034.1"/>
    </source>
</evidence>
<dbReference type="InterPro" id="IPR052158">
    <property type="entry name" value="INH-QAR"/>
</dbReference>
<accession>A0AAJ4ZER0</accession>
<dbReference type="KEGG" id="ppul:RO07_03690"/>
<keyword evidence="2" id="KW-0238">DNA-binding</keyword>
<dbReference type="EMBL" id="UGSJ01000001">
    <property type="protein sequence ID" value="SUA92025.1"/>
    <property type="molecule type" value="Genomic_DNA"/>
</dbReference>
<dbReference type="PROSITE" id="PS00041">
    <property type="entry name" value="HTH_ARAC_FAMILY_1"/>
    <property type="match status" value="1"/>
</dbReference>
<dbReference type="EMBL" id="CP010310">
    <property type="protein sequence ID" value="AJC23034.1"/>
    <property type="molecule type" value="Genomic_DNA"/>
</dbReference>
<dbReference type="Gene3D" id="1.10.10.60">
    <property type="entry name" value="Homeodomain-like"/>
    <property type="match status" value="1"/>
</dbReference>
<evidence type="ECO:0000256" key="2">
    <source>
        <dbReference type="ARBA" id="ARBA00023125"/>
    </source>
</evidence>
<dbReference type="InterPro" id="IPR009057">
    <property type="entry name" value="Homeodomain-like_sf"/>
</dbReference>
<proteinExistence type="predicted"/>
<dbReference type="InterPro" id="IPR018060">
    <property type="entry name" value="HTH_AraC"/>
</dbReference>
<evidence type="ECO:0000313" key="8">
    <source>
        <dbReference type="Proteomes" id="UP000254589"/>
    </source>
</evidence>
<name>A0AAJ4ZER0_PANPU</name>
<dbReference type="Pfam" id="PF01965">
    <property type="entry name" value="DJ-1_PfpI"/>
    <property type="match status" value="1"/>
</dbReference>
<feature type="domain" description="HTH araC/xylS-type" evidence="4">
    <location>
        <begin position="210"/>
        <end position="308"/>
    </location>
</feature>
<dbReference type="Proteomes" id="UP000254589">
    <property type="component" value="Unassembled WGS sequence"/>
</dbReference>
<dbReference type="Gene3D" id="3.40.50.880">
    <property type="match status" value="1"/>
</dbReference>
<dbReference type="PANTHER" id="PTHR43130">
    <property type="entry name" value="ARAC-FAMILY TRANSCRIPTIONAL REGULATOR"/>
    <property type="match status" value="1"/>
</dbReference>
<keyword evidence="1" id="KW-0805">Transcription regulation</keyword>
<dbReference type="GO" id="GO:0043565">
    <property type="term" value="F:sequence-specific DNA binding"/>
    <property type="evidence" value="ECO:0007669"/>
    <property type="project" value="InterPro"/>
</dbReference>
<reference evidence="6 8" key="3">
    <citation type="submission" date="2018-06" db="EMBL/GenBank/DDBJ databases">
        <authorList>
            <consortium name="Pathogen Informatics"/>
            <person name="Doyle S."/>
        </authorList>
    </citation>
    <scope>NUCLEOTIDE SEQUENCE [LARGE SCALE GENOMIC DNA]</scope>
    <source>
        <strain evidence="6 8">NCTC13159</strain>
    </source>
</reference>
<dbReference type="GO" id="GO:0003700">
    <property type="term" value="F:DNA-binding transcription factor activity"/>
    <property type="evidence" value="ECO:0007669"/>
    <property type="project" value="InterPro"/>
</dbReference>
<dbReference type="RefSeq" id="WP_039413083.1">
    <property type="nucleotide sequence ID" value="NZ_CP010310.2"/>
</dbReference>
<reference evidence="5" key="2">
    <citation type="submission" date="2016-11" db="EMBL/GenBank/DDBJ databases">
        <title>Complete Genome Sequencing of Pandoraea pulmonicola DSM 16583.</title>
        <authorList>
            <person name="Chan K.-G."/>
        </authorList>
    </citation>
    <scope>NUCLEOTIDE SEQUENCE</scope>
    <source>
        <strain evidence="5">DSM 16583</strain>
    </source>
</reference>
<gene>
    <name evidence="6" type="primary">rhaR_2</name>
    <name evidence="6" type="ORF">NCTC13159_03546</name>
    <name evidence="5" type="ORF">RO07_03690</name>
</gene>
<dbReference type="InterPro" id="IPR018062">
    <property type="entry name" value="HTH_AraC-typ_CS"/>
</dbReference>
<keyword evidence="3" id="KW-0804">Transcription</keyword>
<dbReference type="SMART" id="SM00342">
    <property type="entry name" value="HTH_ARAC"/>
    <property type="match status" value="1"/>
</dbReference>
<protein>
    <submittedName>
        <fullName evidence="5">AraC family transcriptional regulator</fullName>
    </submittedName>
    <submittedName>
        <fullName evidence="6">L-rhamnose operon transcriptional activator rhaR</fullName>
    </submittedName>
</protein>
<dbReference type="AlphaFoldDB" id="A0AAJ4ZER0"/>
<dbReference type="SUPFAM" id="SSF52317">
    <property type="entry name" value="Class I glutamine amidotransferase-like"/>
    <property type="match status" value="1"/>
</dbReference>
<reference evidence="7" key="1">
    <citation type="submission" date="2014-12" db="EMBL/GenBank/DDBJ databases">
        <title>Complete Genome Sequencing of Pandoraea pulmonicola DSM 16583.</title>
        <authorList>
            <person name="Chan K.-G."/>
        </authorList>
    </citation>
    <scope>NUCLEOTIDE SEQUENCE [LARGE SCALE GENOMIC DNA]</scope>
    <source>
        <strain evidence="7">DSM 16583</strain>
    </source>
</reference>
<keyword evidence="7" id="KW-1185">Reference proteome</keyword>
<evidence type="ECO:0000313" key="6">
    <source>
        <dbReference type="EMBL" id="SUA92025.1"/>
    </source>
</evidence>
<evidence type="ECO:0000313" key="7">
    <source>
        <dbReference type="Proteomes" id="UP000035086"/>
    </source>
</evidence>
<dbReference type="Proteomes" id="UP000035086">
    <property type="component" value="Chromosome"/>
</dbReference>
<dbReference type="Pfam" id="PF12833">
    <property type="entry name" value="HTH_18"/>
    <property type="match status" value="1"/>
</dbReference>
<dbReference type="InterPro" id="IPR002818">
    <property type="entry name" value="DJ-1/PfpI"/>
</dbReference>
<dbReference type="InterPro" id="IPR029062">
    <property type="entry name" value="Class_I_gatase-like"/>
</dbReference>
<evidence type="ECO:0000256" key="3">
    <source>
        <dbReference type="ARBA" id="ARBA00023163"/>
    </source>
</evidence>